<protein>
    <submittedName>
        <fullName evidence="2">Uncharacterized protein</fullName>
    </submittedName>
</protein>
<reference evidence="2 3" key="1">
    <citation type="submission" date="2024-04" db="EMBL/GenBank/DDBJ databases">
        <title>genome sequences of Mucor flavus KT1a and Helicostylum pulchrum KT1b strains isolated from the surface of a dry-aged beef.</title>
        <authorList>
            <person name="Toyotome T."/>
            <person name="Hosono M."/>
            <person name="Torimaru M."/>
            <person name="Fukuda K."/>
            <person name="Mikami N."/>
        </authorList>
    </citation>
    <scope>NUCLEOTIDE SEQUENCE [LARGE SCALE GENOMIC DNA]</scope>
    <source>
        <strain evidence="2 3">KT1a</strain>
    </source>
</reference>
<evidence type="ECO:0000256" key="1">
    <source>
        <dbReference type="SAM" id="MobiDB-lite"/>
    </source>
</evidence>
<feature type="compositionally biased region" description="Basic and acidic residues" evidence="1">
    <location>
        <begin position="44"/>
        <end position="53"/>
    </location>
</feature>
<evidence type="ECO:0000313" key="3">
    <source>
        <dbReference type="Proteomes" id="UP001473302"/>
    </source>
</evidence>
<proteinExistence type="predicted"/>
<sequence length="76" mass="8737">MRTPIYPAAEALIQTKKLKKYEDQQEAASNTTYKRYQQKKGVKRKETFEEKQAKGNAKRTAAHQPEAKIAQTTILL</sequence>
<organism evidence="2 3">
    <name type="scientific">Mucor flavus</name>
    <dbReference type="NCBI Taxonomy" id="439312"/>
    <lineage>
        <taxon>Eukaryota</taxon>
        <taxon>Fungi</taxon>
        <taxon>Fungi incertae sedis</taxon>
        <taxon>Mucoromycota</taxon>
        <taxon>Mucoromycotina</taxon>
        <taxon>Mucoromycetes</taxon>
        <taxon>Mucorales</taxon>
        <taxon>Mucorineae</taxon>
        <taxon>Mucoraceae</taxon>
        <taxon>Mucor</taxon>
    </lineage>
</organism>
<feature type="region of interest" description="Disordered" evidence="1">
    <location>
        <begin position="23"/>
        <end position="76"/>
    </location>
</feature>
<feature type="compositionally biased region" description="Polar residues" evidence="1">
    <location>
        <begin position="26"/>
        <end position="35"/>
    </location>
</feature>
<dbReference type="EMBL" id="BAABUK010000015">
    <property type="protein sequence ID" value="GAA5812995.1"/>
    <property type="molecule type" value="Genomic_DNA"/>
</dbReference>
<gene>
    <name evidence="2" type="ORF">MFLAVUS_006461</name>
</gene>
<comment type="caution">
    <text evidence="2">The sequence shown here is derived from an EMBL/GenBank/DDBJ whole genome shotgun (WGS) entry which is preliminary data.</text>
</comment>
<accession>A0ABP9Z1L9</accession>
<name>A0ABP9Z1L9_9FUNG</name>
<keyword evidence="3" id="KW-1185">Reference proteome</keyword>
<evidence type="ECO:0000313" key="2">
    <source>
        <dbReference type="EMBL" id="GAA5812995.1"/>
    </source>
</evidence>
<dbReference type="Proteomes" id="UP001473302">
    <property type="component" value="Unassembled WGS sequence"/>
</dbReference>